<gene>
    <name evidence="4" type="ORF">BXZ70DRAFT_598570</name>
</gene>
<dbReference type="OrthoDB" id="3364872at2759"/>
<feature type="region of interest" description="Disordered" evidence="2">
    <location>
        <begin position="1"/>
        <end position="26"/>
    </location>
</feature>
<proteinExistence type="predicted"/>
<dbReference type="InterPro" id="IPR037393">
    <property type="entry name" value="Bud22/SRFB1"/>
</dbReference>
<feature type="compositionally biased region" description="Basic and acidic residues" evidence="2">
    <location>
        <begin position="394"/>
        <end position="410"/>
    </location>
</feature>
<dbReference type="PANTHER" id="PTHR23325:SF1">
    <property type="entry name" value="SERUM RESPONSE FACTOR-BINDING PROTEIN 1"/>
    <property type="match status" value="1"/>
</dbReference>
<dbReference type="Pfam" id="PF09073">
    <property type="entry name" value="BUD22"/>
    <property type="match status" value="1"/>
</dbReference>
<accession>A0A8K0XST9</accession>
<protein>
    <submittedName>
        <fullName evidence="4">Bud-site selection protein</fullName>
    </submittedName>
</protein>
<evidence type="ECO:0000313" key="4">
    <source>
        <dbReference type="EMBL" id="KAH8104610.1"/>
    </source>
</evidence>
<evidence type="ECO:0000256" key="1">
    <source>
        <dbReference type="ARBA" id="ARBA00023054"/>
    </source>
</evidence>
<dbReference type="AlphaFoldDB" id="A0A8K0XST9"/>
<comment type="caution">
    <text evidence="4">The sequence shown here is derived from an EMBL/GenBank/DDBJ whole genome shotgun (WGS) entry which is preliminary data.</text>
</comment>
<feature type="domain" description="Bud22" evidence="3">
    <location>
        <begin position="31"/>
        <end position="431"/>
    </location>
</feature>
<feature type="compositionally biased region" description="Basic and acidic residues" evidence="2">
    <location>
        <begin position="165"/>
        <end position="179"/>
    </location>
</feature>
<dbReference type="InterPro" id="IPR015158">
    <property type="entry name" value="Bud22_dom"/>
</dbReference>
<evidence type="ECO:0000256" key="2">
    <source>
        <dbReference type="SAM" id="MobiDB-lite"/>
    </source>
</evidence>
<feature type="region of interest" description="Disordered" evidence="2">
    <location>
        <begin position="158"/>
        <end position="431"/>
    </location>
</feature>
<dbReference type="GO" id="GO:0030686">
    <property type="term" value="C:90S preribosome"/>
    <property type="evidence" value="ECO:0007669"/>
    <property type="project" value="TreeGrafter"/>
</dbReference>
<dbReference type="Proteomes" id="UP000813824">
    <property type="component" value="Unassembled WGS sequence"/>
</dbReference>
<evidence type="ECO:0000313" key="5">
    <source>
        <dbReference type="Proteomes" id="UP000813824"/>
    </source>
</evidence>
<dbReference type="EMBL" id="JAEVFJ010000005">
    <property type="protein sequence ID" value="KAH8104610.1"/>
    <property type="molecule type" value="Genomic_DNA"/>
</dbReference>
<evidence type="ECO:0000259" key="3">
    <source>
        <dbReference type="Pfam" id="PF09073"/>
    </source>
</evidence>
<sequence length="431" mass="46437">MPSDQKTAGVKRKRGHSESAPAIDTKLEHKLHHGVVEVRRAAKKVKGLEMQKSVKRLKNVRAKDGQSSEIPQLEAELTYLKTLDVEKLGIRALHSKLKKDKVLSSNESFFAVLASELGGILTAPTTFGSPEMKVDARLLSSKALASEVSAVVTSLKNIINPPPKVPEDVKEEASDEKPPLSRKASKAKLPSTVEANSDSHSDGGEGSDEGIDVSEDEEELVDDDGWESGSIGGEEDQSVDDDSDAASDNDVPPPKKSKAAPANTPAKIATNKAAAKASGASTSTFLPSLSVGFTRGDSDSEPEEIDEAPKKNRRGQRARQAIWEKKYGRNANHVKKGQEEGYGNRGGHHSGTASTDRRQQRGRGRGSAPPQMGHRAPPSRPQDGGWNSAPARPQVDDKKDKPIHPSWEAKRRLKEKQNAGIVPPQGKKIVF</sequence>
<dbReference type="GO" id="GO:0030490">
    <property type="term" value="P:maturation of SSU-rRNA"/>
    <property type="evidence" value="ECO:0007669"/>
    <property type="project" value="TreeGrafter"/>
</dbReference>
<keyword evidence="1" id="KW-0175">Coiled coil</keyword>
<feature type="compositionally biased region" description="Acidic residues" evidence="2">
    <location>
        <begin position="205"/>
        <end position="226"/>
    </location>
</feature>
<name>A0A8K0XST9_9AGAR</name>
<dbReference type="PANTHER" id="PTHR23325">
    <property type="entry name" value="SERUM RESPONSE FACTOR-BINDING"/>
    <property type="match status" value="1"/>
</dbReference>
<feature type="compositionally biased region" description="Acidic residues" evidence="2">
    <location>
        <begin position="233"/>
        <end position="247"/>
    </location>
</feature>
<organism evidence="4 5">
    <name type="scientific">Cristinia sonorae</name>
    <dbReference type="NCBI Taxonomy" id="1940300"/>
    <lineage>
        <taxon>Eukaryota</taxon>
        <taxon>Fungi</taxon>
        <taxon>Dikarya</taxon>
        <taxon>Basidiomycota</taxon>
        <taxon>Agaricomycotina</taxon>
        <taxon>Agaricomycetes</taxon>
        <taxon>Agaricomycetidae</taxon>
        <taxon>Agaricales</taxon>
        <taxon>Pleurotineae</taxon>
        <taxon>Stephanosporaceae</taxon>
        <taxon>Cristinia</taxon>
    </lineage>
</organism>
<feature type="compositionally biased region" description="Low complexity" evidence="2">
    <location>
        <begin position="259"/>
        <end position="284"/>
    </location>
</feature>
<dbReference type="GO" id="GO:0005634">
    <property type="term" value="C:nucleus"/>
    <property type="evidence" value="ECO:0007669"/>
    <property type="project" value="TreeGrafter"/>
</dbReference>
<reference evidence="4" key="1">
    <citation type="journal article" date="2021" name="New Phytol.">
        <title>Evolutionary innovations through gain and loss of genes in the ectomycorrhizal Boletales.</title>
        <authorList>
            <person name="Wu G."/>
            <person name="Miyauchi S."/>
            <person name="Morin E."/>
            <person name="Kuo A."/>
            <person name="Drula E."/>
            <person name="Varga T."/>
            <person name="Kohler A."/>
            <person name="Feng B."/>
            <person name="Cao Y."/>
            <person name="Lipzen A."/>
            <person name="Daum C."/>
            <person name="Hundley H."/>
            <person name="Pangilinan J."/>
            <person name="Johnson J."/>
            <person name="Barry K."/>
            <person name="LaButti K."/>
            <person name="Ng V."/>
            <person name="Ahrendt S."/>
            <person name="Min B."/>
            <person name="Choi I.G."/>
            <person name="Park H."/>
            <person name="Plett J.M."/>
            <person name="Magnuson J."/>
            <person name="Spatafora J.W."/>
            <person name="Nagy L.G."/>
            <person name="Henrissat B."/>
            <person name="Grigoriev I.V."/>
            <person name="Yang Z.L."/>
            <person name="Xu J."/>
            <person name="Martin F.M."/>
        </authorList>
    </citation>
    <scope>NUCLEOTIDE SEQUENCE</scope>
    <source>
        <strain evidence="4">KKN 215</strain>
    </source>
</reference>
<keyword evidence="5" id="KW-1185">Reference proteome</keyword>